<name>A0A0F3RJG5_ORITS</name>
<dbReference type="AlphaFoldDB" id="A0A0F3RJG5"/>
<sequence>MLEEQYKELDSNKAIVIDGITKGLWQEVDRKSALASY</sequence>
<protein>
    <submittedName>
        <fullName evidence="1">Uncharacterized protein</fullName>
    </submittedName>
</protein>
<evidence type="ECO:0000313" key="1">
    <source>
        <dbReference type="EMBL" id="KJW06418.1"/>
    </source>
</evidence>
<accession>A0A0F3RJG5</accession>
<dbReference type="Proteomes" id="UP000033580">
    <property type="component" value="Unassembled WGS sequence"/>
</dbReference>
<dbReference type="EMBL" id="LAOR01000125">
    <property type="protein sequence ID" value="KJW06418.1"/>
    <property type="molecule type" value="Genomic_DNA"/>
</dbReference>
<proteinExistence type="predicted"/>
<comment type="caution">
    <text evidence="1">The sequence shown here is derived from an EMBL/GenBank/DDBJ whole genome shotgun (WGS) entry which is preliminary data.</text>
</comment>
<evidence type="ECO:0000313" key="2">
    <source>
        <dbReference type="Proteomes" id="UP000033580"/>
    </source>
</evidence>
<gene>
    <name evidence="1" type="ORF">OTUT144_1543</name>
</gene>
<organism evidence="1 2">
    <name type="scientific">Orientia tsutsugamushi str. UT144</name>
    <dbReference type="NCBI Taxonomy" id="1441384"/>
    <lineage>
        <taxon>Bacteria</taxon>
        <taxon>Pseudomonadati</taxon>
        <taxon>Pseudomonadota</taxon>
        <taxon>Alphaproteobacteria</taxon>
        <taxon>Rickettsiales</taxon>
        <taxon>Rickettsiaceae</taxon>
        <taxon>Rickettsieae</taxon>
        <taxon>Orientia</taxon>
    </lineage>
</organism>
<dbReference type="PATRIC" id="fig|1441384.3.peg.317"/>
<reference evidence="1 2" key="1">
    <citation type="submission" date="2015-01" db="EMBL/GenBank/DDBJ databases">
        <title>Genome Sequencing of Rickettsiales.</title>
        <authorList>
            <person name="Daugherty S.C."/>
            <person name="Su Q."/>
            <person name="Abolude K."/>
            <person name="Beier-Sexton M."/>
            <person name="Carlyon J.A."/>
            <person name="Carter R."/>
            <person name="Day N.P."/>
            <person name="Dumler S.J."/>
            <person name="Dyachenko V."/>
            <person name="Godinez A."/>
            <person name="Kurtti T.J."/>
            <person name="Lichay M."/>
            <person name="Mullins K.E."/>
            <person name="Ott S."/>
            <person name="Pappas-Brown V."/>
            <person name="Paris D.H."/>
            <person name="Patel P."/>
            <person name="Richards A.L."/>
            <person name="Sadzewicz L."/>
            <person name="Sears K."/>
            <person name="Seidman D."/>
            <person name="Sengamalay N."/>
            <person name="Stenos J."/>
            <person name="Tallon L.J."/>
            <person name="Vincent G."/>
            <person name="Fraser C.M."/>
            <person name="Munderloh U."/>
            <person name="Dunning-Hotopp J.C."/>
        </authorList>
    </citation>
    <scope>NUCLEOTIDE SEQUENCE [LARGE SCALE GENOMIC DNA]</scope>
    <source>
        <strain evidence="1 2">UT144</strain>
    </source>
</reference>